<keyword evidence="8" id="KW-0675">Receptor</keyword>
<dbReference type="InterPro" id="IPR000531">
    <property type="entry name" value="Beta-barrel_TonB"/>
</dbReference>
<dbReference type="Proteomes" id="UP000007753">
    <property type="component" value="Chromosome 1"/>
</dbReference>
<dbReference type="PANTHER" id="PTHR40980:SF5">
    <property type="entry name" value="TONB-DEPENDENT RECEPTOR"/>
    <property type="match status" value="1"/>
</dbReference>
<evidence type="ECO:0000259" key="6">
    <source>
        <dbReference type="Pfam" id="PF00593"/>
    </source>
</evidence>
<protein>
    <submittedName>
        <fullName evidence="8">TonB-dependent receptor-like protein</fullName>
    </submittedName>
</protein>
<dbReference type="InterPro" id="IPR012910">
    <property type="entry name" value="Plug_dom"/>
</dbReference>
<dbReference type="HOGENOM" id="CLU_006935_0_0_5"/>
<keyword evidence="2 4" id="KW-0472">Membrane</keyword>
<gene>
    <name evidence="8" type="ordered locus">SJA_C1-23590</name>
</gene>
<evidence type="ECO:0000256" key="2">
    <source>
        <dbReference type="ARBA" id="ARBA00023136"/>
    </source>
</evidence>
<reference evidence="8 9" key="1">
    <citation type="journal article" date="2010" name="J. Bacteriol.">
        <title>Complete genome sequence of the representative gamma-hexachlorocyclohexane-degrading bacterium Sphingobium japonicum UT26.</title>
        <authorList>
            <person name="Nagata Y."/>
            <person name="Ohtsubo Y."/>
            <person name="Endo R."/>
            <person name="Ichikawa N."/>
            <person name="Ankai A."/>
            <person name="Oguchi A."/>
            <person name="Fukui S."/>
            <person name="Fujita N."/>
            <person name="Tsuda M."/>
        </authorList>
    </citation>
    <scope>NUCLEOTIDE SEQUENCE [LARGE SCALE GENOMIC DNA]</scope>
    <source>
        <strain evidence="9">DSM 16413 / CCM 7287 / MTCC 6362 / UT26 / NBRC 101211 / UT26S</strain>
    </source>
</reference>
<proteinExistence type="inferred from homology"/>
<dbReference type="AlphaFoldDB" id="D4Z3L1"/>
<organism evidence="8 9">
    <name type="scientific">Sphingobium indicum (strain DSM 16413 / CCM 7287 / MTCC 6362 / UT26 / NBRC 101211 / UT26S)</name>
    <name type="common">Sphingobium japonicum</name>
    <dbReference type="NCBI Taxonomy" id="452662"/>
    <lineage>
        <taxon>Bacteria</taxon>
        <taxon>Pseudomonadati</taxon>
        <taxon>Pseudomonadota</taxon>
        <taxon>Alphaproteobacteria</taxon>
        <taxon>Sphingomonadales</taxon>
        <taxon>Sphingomonadaceae</taxon>
        <taxon>Sphingobium</taxon>
    </lineage>
</organism>
<sequence length="913" mass="99606">MHPALPRLLCTEFLLGDIFMSQPLNMARLLLISTALVAPAAMAQNAAPTPPVTSGTPTQSEEADAQAGRVDVSIPGSDIIVTGRRNSNVSQAAPQVVNVLSAADIKRTGEGDIAGSLQRVTGLSVVSGGYVYVRGLGDRYSLALLNGSPLPSPEPLKRVVPLDIFPTSVIASTLVQKSYSANFPGEFGGGVINLTTKAIPAESYLELSVGSSANTETSGQLGYTYYGSKSDWTGFDDGSRDVPPLLAQAFKGGVPFSNIPRGGLQAISMQFLNAKTSVLQRTNSLPFNFSGSLNGGTAFDVGSDGRLGLLLTASYSNKWRTRASLQQASTDLSQAPGKTGTQVSTDNEVTVNALFGAGLELGEQKIRWTNVFIRDTLKRGALSLGRNNGEIEGADYMKQNTAWYERQLIDTQLVGEFRLADALSLDLRGGYANSQREAPYEREFEYVRTNRDLAADPVGDRFINALNRQRGDASITFSDLNEDLWSAGADLSYKFSPALTLTTGYAFSDTKRTSSRYELHFDATNLPIDAQQMRPDYLLSDAAIQLYDMTLLDFSGNYPVYDAALRVHAGYGQVKAELAPGLTIDAGVRHEKGRQSVTGVDVYNTGLTPVNRIDESYWLPAATLTFEASKGLQFRISGSKTIARPQFRELIAQPYIDTESNRFYRGNPFLQDSELWNAEARAEWYMGRDERLTLAGFWKKIDNPIETYTTINDKYDVTTSFANAPEATLYGAEVEAQKYLPLDSLSDAAFFQSRRLVLIGNYTYTRSKLKVGEGDTTVPYSYTAGPLPAASDYFQDGVPLTGQSDHLVNVQVGLEDTDKLSQQTLLLTYASPRVTSRGPNLQPDIREKPGLTLDFVARQAVKLPGGINSEFKFEARNITGRKFQEFQQLDGAKLFYNRYKIGTTLAASLTVAF</sequence>
<dbReference type="eggNOG" id="COG4771">
    <property type="taxonomic scope" value="Bacteria"/>
</dbReference>
<dbReference type="InterPro" id="IPR036942">
    <property type="entry name" value="Beta-barrel_TonB_sf"/>
</dbReference>
<dbReference type="InterPro" id="IPR037066">
    <property type="entry name" value="Plug_dom_sf"/>
</dbReference>
<dbReference type="eggNOG" id="COG1629">
    <property type="taxonomic scope" value="Bacteria"/>
</dbReference>
<comment type="similarity">
    <text evidence="4">Belongs to the TonB-dependent receptor family.</text>
</comment>
<feature type="region of interest" description="Disordered" evidence="5">
    <location>
        <begin position="46"/>
        <end position="68"/>
    </location>
</feature>
<dbReference type="Gene3D" id="2.40.170.20">
    <property type="entry name" value="TonB-dependent receptor, beta-barrel domain"/>
    <property type="match status" value="1"/>
</dbReference>
<dbReference type="KEGG" id="sjp:SJA_C1-23590"/>
<dbReference type="GO" id="GO:0009279">
    <property type="term" value="C:cell outer membrane"/>
    <property type="evidence" value="ECO:0007669"/>
    <property type="project" value="UniProtKB-SubCell"/>
</dbReference>
<dbReference type="SUPFAM" id="SSF56935">
    <property type="entry name" value="Porins"/>
    <property type="match status" value="1"/>
</dbReference>
<evidence type="ECO:0000256" key="3">
    <source>
        <dbReference type="ARBA" id="ARBA00023237"/>
    </source>
</evidence>
<dbReference type="Pfam" id="PF07715">
    <property type="entry name" value="Plug"/>
    <property type="match status" value="1"/>
</dbReference>
<evidence type="ECO:0000313" key="8">
    <source>
        <dbReference type="EMBL" id="BAI97193.1"/>
    </source>
</evidence>
<evidence type="ECO:0000256" key="5">
    <source>
        <dbReference type="SAM" id="MobiDB-lite"/>
    </source>
</evidence>
<keyword evidence="4" id="KW-0798">TonB box</keyword>
<dbReference type="STRING" id="452662.SJA_C1-23590"/>
<evidence type="ECO:0000256" key="4">
    <source>
        <dbReference type="RuleBase" id="RU003357"/>
    </source>
</evidence>
<keyword evidence="3" id="KW-0998">Cell outer membrane</keyword>
<comment type="subcellular location">
    <subcellularLocation>
        <location evidence="1 4">Cell outer membrane</location>
    </subcellularLocation>
</comment>
<keyword evidence="9" id="KW-1185">Reference proteome</keyword>
<evidence type="ECO:0000313" key="9">
    <source>
        <dbReference type="Proteomes" id="UP000007753"/>
    </source>
</evidence>
<feature type="domain" description="TonB-dependent receptor plug" evidence="7">
    <location>
        <begin position="91"/>
        <end position="191"/>
    </location>
</feature>
<name>D4Z3L1_SPHIU</name>
<dbReference type="PANTHER" id="PTHR40980">
    <property type="entry name" value="PLUG DOMAIN-CONTAINING PROTEIN"/>
    <property type="match status" value="1"/>
</dbReference>
<dbReference type="EMBL" id="AP010803">
    <property type="protein sequence ID" value="BAI97193.1"/>
    <property type="molecule type" value="Genomic_DNA"/>
</dbReference>
<feature type="domain" description="TonB-dependent receptor-like beta-barrel" evidence="6">
    <location>
        <begin position="386"/>
        <end position="821"/>
    </location>
</feature>
<dbReference type="Pfam" id="PF00593">
    <property type="entry name" value="TonB_dep_Rec_b-barrel"/>
    <property type="match status" value="1"/>
</dbReference>
<evidence type="ECO:0000256" key="1">
    <source>
        <dbReference type="ARBA" id="ARBA00004442"/>
    </source>
</evidence>
<evidence type="ECO:0000259" key="7">
    <source>
        <dbReference type="Pfam" id="PF07715"/>
    </source>
</evidence>
<dbReference type="Gene3D" id="2.170.130.10">
    <property type="entry name" value="TonB-dependent receptor, plug domain"/>
    <property type="match status" value="1"/>
</dbReference>
<accession>D4Z3L1</accession>